<gene>
    <name evidence="2" type="ORF">C1SCF055_LOCUS6499</name>
</gene>
<protein>
    <submittedName>
        <fullName evidence="2">Uncharacterized protein</fullName>
    </submittedName>
</protein>
<comment type="caution">
    <text evidence="2">The sequence shown here is derived from an EMBL/GenBank/DDBJ whole genome shotgun (WGS) entry which is preliminary data.</text>
</comment>
<evidence type="ECO:0000313" key="2">
    <source>
        <dbReference type="EMBL" id="CAI3978447.1"/>
    </source>
</evidence>
<reference evidence="2" key="1">
    <citation type="submission" date="2022-10" db="EMBL/GenBank/DDBJ databases">
        <authorList>
            <person name="Chen Y."/>
            <person name="Dougan E. K."/>
            <person name="Chan C."/>
            <person name="Rhodes N."/>
            <person name="Thang M."/>
        </authorList>
    </citation>
    <scope>NUCLEOTIDE SEQUENCE</scope>
</reference>
<dbReference type="AlphaFoldDB" id="A0A9P1BSD4"/>
<dbReference type="Proteomes" id="UP001152797">
    <property type="component" value="Unassembled WGS sequence"/>
</dbReference>
<dbReference type="EMBL" id="CAMXCT010000413">
    <property type="protein sequence ID" value="CAI3978447.1"/>
    <property type="molecule type" value="Genomic_DNA"/>
</dbReference>
<feature type="compositionally biased region" description="Basic residues" evidence="1">
    <location>
        <begin position="238"/>
        <end position="253"/>
    </location>
</feature>
<dbReference type="EMBL" id="CAMXCT020000413">
    <property type="protein sequence ID" value="CAL1131822.1"/>
    <property type="molecule type" value="Genomic_DNA"/>
</dbReference>
<feature type="region of interest" description="Disordered" evidence="1">
    <location>
        <begin position="238"/>
        <end position="293"/>
    </location>
</feature>
<evidence type="ECO:0000256" key="1">
    <source>
        <dbReference type="SAM" id="MobiDB-lite"/>
    </source>
</evidence>
<feature type="compositionally biased region" description="Basic and acidic residues" evidence="1">
    <location>
        <begin position="150"/>
        <end position="190"/>
    </location>
</feature>
<proteinExistence type="predicted"/>
<evidence type="ECO:0000313" key="3">
    <source>
        <dbReference type="EMBL" id="CAL1131822.1"/>
    </source>
</evidence>
<evidence type="ECO:0000313" key="4">
    <source>
        <dbReference type="Proteomes" id="UP001152797"/>
    </source>
</evidence>
<feature type="region of interest" description="Disordered" evidence="1">
    <location>
        <begin position="150"/>
        <end position="196"/>
    </location>
</feature>
<reference evidence="3" key="2">
    <citation type="submission" date="2024-04" db="EMBL/GenBank/DDBJ databases">
        <authorList>
            <person name="Chen Y."/>
            <person name="Shah S."/>
            <person name="Dougan E. K."/>
            <person name="Thang M."/>
            <person name="Chan C."/>
        </authorList>
    </citation>
    <scope>NUCLEOTIDE SEQUENCE [LARGE SCALE GENOMIC DNA]</scope>
</reference>
<organism evidence="2">
    <name type="scientific">Cladocopium goreaui</name>
    <dbReference type="NCBI Taxonomy" id="2562237"/>
    <lineage>
        <taxon>Eukaryota</taxon>
        <taxon>Sar</taxon>
        <taxon>Alveolata</taxon>
        <taxon>Dinophyceae</taxon>
        <taxon>Suessiales</taxon>
        <taxon>Symbiodiniaceae</taxon>
        <taxon>Cladocopium</taxon>
    </lineage>
</organism>
<sequence>MFDPVVNRQFNGAAPSISDGSGVVEMVVVSLVNRTLSPMCAAGDPDSGSNDTSHRRPPETIAKTLALAAQERSVDTTARVRKQDDITVVAAWVPTKCQPQWRWDWDHGTMGPDLEFRGTERSDPDDLDLDEIVENMLLAEKAEEERLRLEEEEKLRKEEEESLRLEEEKLRKEEEERLRIEEEETLRKEEEEMPLMDLQEEDFDAGDKSPTTSNVSCEYGFAEGEANEEDAEGMNKYRNRNNKARGGHIHAKKSSRDFERKNKTEVSSATRRQEFRPMSNCRPVGQNAAARPQ</sequence>
<dbReference type="EMBL" id="CAMXCT030000413">
    <property type="protein sequence ID" value="CAL4765759.1"/>
    <property type="molecule type" value="Genomic_DNA"/>
</dbReference>
<accession>A0A9P1BSD4</accession>
<feature type="compositionally biased region" description="Basic and acidic residues" evidence="1">
    <location>
        <begin position="254"/>
        <end position="264"/>
    </location>
</feature>
<keyword evidence="4" id="KW-1185">Reference proteome</keyword>
<name>A0A9P1BSD4_9DINO</name>